<keyword evidence="2" id="KW-0732">Signal</keyword>
<evidence type="ECO:0000313" key="3">
    <source>
        <dbReference type="EMBL" id="TMS34076.1"/>
    </source>
</evidence>
<dbReference type="GO" id="GO:0005230">
    <property type="term" value="F:extracellular ligand-gated monoatomic ion channel activity"/>
    <property type="evidence" value="ECO:0007669"/>
    <property type="project" value="InterPro"/>
</dbReference>
<reference evidence="3 4" key="1">
    <citation type="journal article" date="2015" name="Genome Biol.">
        <title>Comparative genomics of Steinernema reveals deeply conserved gene regulatory networks.</title>
        <authorList>
            <person name="Dillman A.R."/>
            <person name="Macchietto M."/>
            <person name="Porter C.F."/>
            <person name="Rogers A."/>
            <person name="Williams B."/>
            <person name="Antoshechkin I."/>
            <person name="Lee M.M."/>
            <person name="Goodwin Z."/>
            <person name="Lu X."/>
            <person name="Lewis E.E."/>
            <person name="Goodrich-Blair H."/>
            <person name="Stock S.P."/>
            <person name="Adams B.J."/>
            <person name="Sternberg P.W."/>
            <person name="Mortazavi A."/>
        </authorList>
    </citation>
    <scope>NUCLEOTIDE SEQUENCE [LARGE SCALE GENOMIC DNA]</scope>
    <source>
        <strain evidence="3 4">ALL</strain>
    </source>
</reference>
<reference evidence="3 4" key="2">
    <citation type="journal article" date="2019" name="G3 (Bethesda)">
        <title>Hybrid Assembly of the Genome of the Entomopathogenic Nematode Steinernema carpocapsae Identifies the X-Chromosome.</title>
        <authorList>
            <person name="Serra L."/>
            <person name="Macchietto M."/>
            <person name="Macias-Munoz A."/>
            <person name="McGill C.J."/>
            <person name="Rodriguez I.M."/>
            <person name="Rodriguez B."/>
            <person name="Murad R."/>
            <person name="Mortazavi A."/>
        </authorList>
    </citation>
    <scope>NUCLEOTIDE SEQUENCE [LARGE SCALE GENOMIC DNA]</scope>
    <source>
        <strain evidence="3 4">ALL</strain>
    </source>
</reference>
<feature type="signal peptide" evidence="2">
    <location>
        <begin position="1"/>
        <end position="25"/>
    </location>
</feature>
<dbReference type="GO" id="GO:0016020">
    <property type="term" value="C:membrane"/>
    <property type="evidence" value="ECO:0007669"/>
    <property type="project" value="InterPro"/>
</dbReference>
<feature type="region of interest" description="Disordered" evidence="1">
    <location>
        <begin position="142"/>
        <end position="167"/>
    </location>
</feature>
<accession>A0A4U8UMD4</accession>
<dbReference type="AlphaFoldDB" id="A0A4U8UMD4"/>
<feature type="chain" id="PRO_5020595291" evidence="2">
    <location>
        <begin position="26"/>
        <end position="167"/>
    </location>
</feature>
<dbReference type="Proteomes" id="UP000298663">
    <property type="component" value="Unassembled WGS sequence"/>
</dbReference>
<dbReference type="EMBL" id="AZBU02000001">
    <property type="protein sequence ID" value="TMS34076.1"/>
    <property type="molecule type" value="Genomic_DNA"/>
</dbReference>
<name>A0A4U8UMD4_STECR</name>
<comment type="caution">
    <text evidence="3">The sequence shown here is derived from an EMBL/GenBank/DDBJ whole genome shotgun (WGS) entry which is preliminary data.</text>
</comment>
<evidence type="ECO:0000313" key="4">
    <source>
        <dbReference type="Proteomes" id="UP000298663"/>
    </source>
</evidence>
<keyword evidence="4" id="KW-1185">Reference proteome</keyword>
<dbReference type="STRING" id="34508.A0A4U8UMD4"/>
<sequence>MSPHVVRMYLTRYTLLLSVPILVYGFESNFTNDDKFIVSPTQVPLVRLTKDILNPDRYDTRVRPMKNHSKSLKIHISMSLYQIIEVVRFKILPFFQTFKFYLERAFTEYQDERLDDSSEHLHLRLIKLLLSEMGRRNAGLGSARLQHDQHNHSSTQRRVDSGYISLQ</sequence>
<dbReference type="Gene3D" id="2.70.170.10">
    <property type="entry name" value="Neurotransmitter-gated ion-channel ligand-binding domain"/>
    <property type="match status" value="1"/>
</dbReference>
<protein>
    <submittedName>
        <fullName evidence="3">Uncharacterized protein</fullName>
    </submittedName>
</protein>
<gene>
    <name evidence="3" type="ORF">L596_001729</name>
</gene>
<proteinExistence type="predicted"/>
<dbReference type="InterPro" id="IPR036734">
    <property type="entry name" value="Neur_chan_lig-bd_sf"/>
</dbReference>
<evidence type="ECO:0000256" key="2">
    <source>
        <dbReference type="SAM" id="SignalP"/>
    </source>
</evidence>
<evidence type="ECO:0000256" key="1">
    <source>
        <dbReference type="SAM" id="MobiDB-lite"/>
    </source>
</evidence>
<organism evidence="3 4">
    <name type="scientific">Steinernema carpocapsae</name>
    <name type="common">Entomopathogenic nematode</name>
    <dbReference type="NCBI Taxonomy" id="34508"/>
    <lineage>
        <taxon>Eukaryota</taxon>
        <taxon>Metazoa</taxon>
        <taxon>Ecdysozoa</taxon>
        <taxon>Nematoda</taxon>
        <taxon>Chromadorea</taxon>
        <taxon>Rhabditida</taxon>
        <taxon>Tylenchina</taxon>
        <taxon>Panagrolaimomorpha</taxon>
        <taxon>Strongyloidoidea</taxon>
        <taxon>Steinernematidae</taxon>
        <taxon>Steinernema</taxon>
    </lineage>
</organism>